<dbReference type="AlphaFoldDB" id="A0A2X5NNN1"/>
<accession>A0A2X5NNN1</accession>
<name>A0A2X5NNN1_9GAMM</name>
<dbReference type="KEGG" id="tpty:NCTC11468_01565"/>
<sequence length="198" mass="23137">MDQKSLNNLFKEYQSKHNKHLTPELDMTSLVLKSHLFLEEILYEIVLLHCKTPKVLEGVQFSFHHKLKLAEALYGVHLYKLKIPGGVWPVLDALNKLRNDLAHKIDSPKLKDKIVNFLTSSEENLMKDRKLRPLNEILFEPKLLTERMRYVLWCLLGWLGCMHGIIYLNPPEEFLASIFAEINLKTSAERVIFPDLFE</sequence>
<dbReference type="EMBL" id="LS483499">
    <property type="protein sequence ID" value="SQK74447.1"/>
    <property type="molecule type" value="Genomic_DNA"/>
</dbReference>
<proteinExistence type="predicted"/>
<evidence type="ECO:0000313" key="1">
    <source>
        <dbReference type="EMBL" id="SQK74447.1"/>
    </source>
</evidence>
<evidence type="ECO:0000313" key="2">
    <source>
        <dbReference type="Proteomes" id="UP000248758"/>
    </source>
</evidence>
<reference evidence="1 2" key="1">
    <citation type="submission" date="2018-06" db="EMBL/GenBank/DDBJ databases">
        <authorList>
            <consortium name="Pathogen Informatics"/>
            <person name="Doyle S."/>
        </authorList>
    </citation>
    <scope>NUCLEOTIDE SEQUENCE [LARGE SCALE GENOMIC DNA]</scope>
    <source>
        <strain evidence="1 2">NCTC11468</strain>
    </source>
</reference>
<dbReference type="RefSeq" id="WP_051170671.1">
    <property type="nucleotide sequence ID" value="NZ_LS483499.1"/>
</dbReference>
<gene>
    <name evidence="1" type="ORF">NCTC11468_01565</name>
</gene>
<organism evidence="1 2">
    <name type="scientific">Tatumella ptyseos</name>
    <dbReference type="NCBI Taxonomy" id="82987"/>
    <lineage>
        <taxon>Bacteria</taxon>
        <taxon>Pseudomonadati</taxon>
        <taxon>Pseudomonadota</taxon>
        <taxon>Gammaproteobacteria</taxon>
        <taxon>Enterobacterales</taxon>
        <taxon>Erwiniaceae</taxon>
        <taxon>Tatumella</taxon>
    </lineage>
</organism>
<protein>
    <recommendedName>
        <fullName evidence="3">Mannitol repressor protein</fullName>
    </recommendedName>
</protein>
<dbReference type="Proteomes" id="UP000248758">
    <property type="component" value="Chromosome 1"/>
</dbReference>
<evidence type="ECO:0008006" key="3">
    <source>
        <dbReference type="Google" id="ProtNLM"/>
    </source>
</evidence>